<dbReference type="InterPro" id="IPR012495">
    <property type="entry name" value="TadE-like_dom"/>
</dbReference>
<evidence type="ECO:0000313" key="3">
    <source>
        <dbReference type="EMBL" id="QIA34383.1"/>
    </source>
</evidence>
<name>A0A858B4R4_COLAA</name>
<dbReference type="Proteomes" id="UP000464211">
    <property type="component" value="Chromosome"/>
</dbReference>
<reference evidence="3 4" key="1">
    <citation type="submission" date="2020-01" db="EMBL/GenBank/DDBJ databases">
        <title>Complete genome sequence of Collinsella aerofaciens JCM 10188(T).</title>
        <authorList>
            <person name="Tourlousse D.M."/>
            <person name="Sakamoto M."/>
            <person name="Miura T."/>
            <person name="Narita K."/>
            <person name="Ohashi A."/>
            <person name="Uchino Y."/>
            <person name="Yamazoe A."/>
            <person name="Kameyama K."/>
            <person name="Terauchi J."/>
            <person name="Ohkuma M."/>
            <person name="Kawasaki H."/>
            <person name="Sekiguchi Y."/>
        </authorList>
    </citation>
    <scope>NUCLEOTIDE SEQUENCE [LARGE SCALE GENOMIC DNA]</scope>
    <source>
        <strain evidence="3 4">JCM 10188</strain>
    </source>
</reference>
<gene>
    <name evidence="3" type="ORF">GXM19_09220</name>
</gene>
<feature type="transmembrane region" description="Helical" evidence="1">
    <location>
        <begin position="35"/>
        <end position="57"/>
    </location>
</feature>
<evidence type="ECO:0000259" key="2">
    <source>
        <dbReference type="Pfam" id="PF07811"/>
    </source>
</evidence>
<organism evidence="3 4">
    <name type="scientific">Collinsella aerofaciens (strain ATCC 25986 / DSM 3979 / JCM 10188 / KCTC 3647 / NCTC 11838 / VPI 1003)</name>
    <dbReference type="NCBI Taxonomy" id="411903"/>
    <lineage>
        <taxon>Bacteria</taxon>
        <taxon>Bacillati</taxon>
        <taxon>Actinomycetota</taxon>
        <taxon>Coriobacteriia</taxon>
        <taxon>Coriobacteriales</taxon>
        <taxon>Coriobacteriaceae</taxon>
        <taxon>Collinsella</taxon>
    </lineage>
</organism>
<dbReference type="Pfam" id="PF07811">
    <property type="entry name" value="TadE"/>
    <property type="match status" value="1"/>
</dbReference>
<evidence type="ECO:0000256" key="1">
    <source>
        <dbReference type="SAM" id="Phobius"/>
    </source>
</evidence>
<dbReference type="AlphaFoldDB" id="A0A858B4R4"/>
<keyword evidence="1" id="KW-0812">Transmembrane</keyword>
<keyword evidence="1" id="KW-1133">Transmembrane helix</keyword>
<protein>
    <submittedName>
        <fullName evidence="3">Pilus assembly protein</fullName>
    </submittedName>
</protein>
<evidence type="ECO:0000313" key="4">
    <source>
        <dbReference type="Proteomes" id="UP000464211"/>
    </source>
</evidence>
<keyword evidence="1" id="KW-0472">Membrane</keyword>
<dbReference type="EMBL" id="CP048433">
    <property type="protein sequence ID" value="QIA34383.1"/>
    <property type="molecule type" value="Genomic_DNA"/>
</dbReference>
<proteinExistence type="predicted"/>
<sequence length="178" mass="19282">MALPRCRLSTPPRALRTLRCIDIAREDRAQSTVEAAFLLPTFLTLILLALQPVCLLYTRAVMESAAAETARLMTTTTAEDDDLKEFTRRRLAAVPNVSIFHAGGPLSWDIELGRAGAGGVSSVSVSGEVKPLPVIGAFAQAMGGTAEGGYVELKVDVSYQSRPEWLEGDYDLWIAAWD</sequence>
<feature type="domain" description="TadE-like" evidence="2">
    <location>
        <begin position="30"/>
        <end position="71"/>
    </location>
</feature>
<accession>A0A858B4R4</accession>